<name>F0UG37_AJEC8</name>
<accession>F0UG37</accession>
<dbReference type="HOGENOM" id="CLU_2305203_0_0_1"/>
<organism evidence="3">
    <name type="scientific">Ajellomyces capsulatus (strain H88)</name>
    <name type="common">Darling's disease fungus</name>
    <name type="synonym">Histoplasma capsulatum</name>
    <dbReference type="NCBI Taxonomy" id="544711"/>
    <lineage>
        <taxon>Eukaryota</taxon>
        <taxon>Fungi</taxon>
        <taxon>Dikarya</taxon>
        <taxon>Ascomycota</taxon>
        <taxon>Pezizomycotina</taxon>
        <taxon>Eurotiomycetes</taxon>
        <taxon>Eurotiomycetidae</taxon>
        <taxon>Onygenales</taxon>
        <taxon>Ajellomycetaceae</taxon>
        <taxon>Histoplasma</taxon>
    </lineage>
</organism>
<protein>
    <submittedName>
        <fullName evidence="2">Uncharacterized protein</fullName>
    </submittedName>
</protein>
<sequence length="100" mass="10802">MTGLHIFLCRRPNSIPIEPFCSERPGNAAITFTHGDLIILSESEPRPIVAIVELGTIRLDARILGGSRGALHVSMEEEMENTPAKLPGPSLSEPLLTLTS</sequence>
<evidence type="ECO:0000256" key="1">
    <source>
        <dbReference type="SAM" id="MobiDB-lite"/>
    </source>
</evidence>
<evidence type="ECO:0000313" key="3">
    <source>
        <dbReference type="Proteomes" id="UP000008142"/>
    </source>
</evidence>
<feature type="region of interest" description="Disordered" evidence="1">
    <location>
        <begin position="75"/>
        <end position="100"/>
    </location>
</feature>
<dbReference type="EMBL" id="DS990638">
    <property type="protein sequence ID" value="EGC44243.1"/>
    <property type="molecule type" value="Genomic_DNA"/>
</dbReference>
<dbReference type="AlphaFoldDB" id="F0UG37"/>
<evidence type="ECO:0000313" key="2">
    <source>
        <dbReference type="EMBL" id="EGC44243.1"/>
    </source>
</evidence>
<feature type="compositionally biased region" description="Low complexity" evidence="1">
    <location>
        <begin position="87"/>
        <end position="100"/>
    </location>
</feature>
<reference evidence="3" key="1">
    <citation type="submission" date="2008-07" db="EMBL/GenBank/DDBJ databases">
        <title>Annotation of Ajellomyces capsulatus strain H88.</title>
        <authorList>
            <person name="Champion M."/>
            <person name="Cuomo C."/>
            <person name="Ma L.-J."/>
            <person name="Henn M.R."/>
            <person name="Sil A."/>
            <person name="Goldman B."/>
            <person name="Young S.K."/>
            <person name="Kodira C.D."/>
            <person name="Zeng Q."/>
            <person name="Koehrsen M."/>
            <person name="Alvarado L."/>
            <person name="Berlin A."/>
            <person name="Borenstein D."/>
            <person name="Chen Z."/>
            <person name="Engels R."/>
            <person name="Freedman E."/>
            <person name="Gellesch M."/>
            <person name="Goldberg J."/>
            <person name="Griggs A."/>
            <person name="Gujja S."/>
            <person name="Heiman D."/>
            <person name="Hepburn T."/>
            <person name="Howarth C."/>
            <person name="Jen D."/>
            <person name="Larson L."/>
            <person name="Lewis B."/>
            <person name="Mehta T."/>
            <person name="Park D."/>
            <person name="Pearson M."/>
            <person name="Roberts A."/>
            <person name="Saif S."/>
            <person name="Shea T."/>
            <person name="Shenoy N."/>
            <person name="Sisk P."/>
            <person name="Stolte C."/>
            <person name="Sykes S."/>
            <person name="Walk T."/>
            <person name="White J."/>
            <person name="Yandava C."/>
            <person name="Klein B."/>
            <person name="McEwen J.G."/>
            <person name="Puccia R."/>
            <person name="Goldman G.H."/>
            <person name="Felipe M.S."/>
            <person name="Nino-Vega G."/>
            <person name="San-Blas G."/>
            <person name="Taylor J."/>
            <person name="Mendoza L."/>
            <person name="Galagan J."/>
            <person name="Nusbaum C."/>
            <person name="Birren B."/>
        </authorList>
    </citation>
    <scope>NUCLEOTIDE SEQUENCE [LARGE SCALE GENOMIC DNA]</scope>
    <source>
        <strain evidence="3">H88</strain>
    </source>
</reference>
<gene>
    <name evidence="2" type="ORF">HCEG_03458</name>
</gene>
<proteinExistence type="predicted"/>
<dbReference type="Proteomes" id="UP000008142">
    <property type="component" value="Unassembled WGS sequence"/>
</dbReference>